<organism evidence="3 4">
    <name type="scientific">Penicillium cf. griseofulvum</name>
    <dbReference type="NCBI Taxonomy" id="2972120"/>
    <lineage>
        <taxon>Eukaryota</taxon>
        <taxon>Fungi</taxon>
        <taxon>Dikarya</taxon>
        <taxon>Ascomycota</taxon>
        <taxon>Pezizomycotina</taxon>
        <taxon>Eurotiomycetes</taxon>
        <taxon>Eurotiomycetidae</taxon>
        <taxon>Eurotiales</taxon>
        <taxon>Aspergillaceae</taxon>
        <taxon>Penicillium</taxon>
    </lineage>
</organism>
<protein>
    <submittedName>
        <fullName evidence="3">Uncharacterized protein</fullName>
    </submittedName>
</protein>
<feature type="region of interest" description="Disordered" evidence="1">
    <location>
        <begin position="1"/>
        <end position="58"/>
    </location>
</feature>
<reference evidence="3" key="1">
    <citation type="submission" date="2022-11" db="EMBL/GenBank/DDBJ databases">
        <authorList>
            <person name="Petersen C."/>
        </authorList>
    </citation>
    <scope>NUCLEOTIDE SEQUENCE</scope>
    <source>
        <strain evidence="3">IBT 16849</strain>
    </source>
</reference>
<gene>
    <name evidence="3" type="ORF">N7472_003906</name>
</gene>
<sequence>MASNMNGTEPSYEPVQVTTEREFSRHPPVSEEEGPPSANPPSEAGSYGENNADKPTDLSWSPWNRLNDWFVWEILGLATSTGVLIALAAVLAQYDRKPQPSW</sequence>
<feature type="compositionally biased region" description="Basic and acidic residues" evidence="1">
    <location>
        <begin position="19"/>
        <end position="29"/>
    </location>
</feature>
<evidence type="ECO:0000256" key="2">
    <source>
        <dbReference type="SAM" id="Phobius"/>
    </source>
</evidence>
<keyword evidence="2" id="KW-1133">Transmembrane helix</keyword>
<accession>A0A9W9MU98</accession>
<keyword evidence="2" id="KW-0812">Transmembrane</keyword>
<keyword evidence="4" id="KW-1185">Reference proteome</keyword>
<reference evidence="3" key="2">
    <citation type="journal article" date="2023" name="IMA Fungus">
        <title>Comparative genomic study of the Penicillium genus elucidates a diverse pangenome and 15 lateral gene transfer events.</title>
        <authorList>
            <person name="Petersen C."/>
            <person name="Sorensen T."/>
            <person name="Nielsen M.R."/>
            <person name="Sondergaard T.E."/>
            <person name="Sorensen J.L."/>
            <person name="Fitzpatrick D.A."/>
            <person name="Frisvad J.C."/>
            <person name="Nielsen K.L."/>
        </authorList>
    </citation>
    <scope>NUCLEOTIDE SEQUENCE</scope>
    <source>
        <strain evidence="3">IBT 16849</strain>
    </source>
</reference>
<dbReference type="EMBL" id="JAPQKP010000002">
    <property type="protein sequence ID" value="KAJ5207458.1"/>
    <property type="molecule type" value="Genomic_DNA"/>
</dbReference>
<evidence type="ECO:0000256" key="1">
    <source>
        <dbReference type="SAM" id="MobiDB-lite"/>
    </source>
</evidence>
<proteinExistence type="predicted"/>
<dbReference type="Proteomes" id="UP001150879">
    <property type="component" value="Unassembled WGS sequence"/>
</dbReference>
<dbReference type="AlphaFoldDB" id="A0A9W9MU98"/>
<keyword evidence="2" id="KW-0472">Membrane</keyword>
<feature type="transmembrane region" description="Helical" evidence="2">
    <location>
        <begin position="69"/>
        <end position="92"/>
    </location>
</feature>
<evidence type="ECO:0000313" key="4">
    <source>
        <dbReference type="Proteomes" id="UP001150879"/>
    </source>
</evidence>
<name>A0A9W9MU98_9EURO</name>
<dbReference type="OrthoDB" id="5242705at2759"/>
<comment type="caution">
    <text evidence="3">The sequence shown here is derived from an EMBL/GenBank/DDBJ whole genome shotgun (WGS) entry which is preliminary data.</text>
</comment>
<evidence type="ECO:0000313" key="3">
    <source>
        <dbReference type="EMBL" id="KAJ5207458.1"/>
    </source>
</evidence>